<evidence type="ECO:0000256" key="4">
    <source>
        <dbReference type="ARBA" id="ARBA00022692"/>
    </source>
</evidence>
<keyword evidence="7 10" id="KW-0472">Membrane</keyword>
<dbReference type="PANTHER" id="PTHR21137">
    <property type="entry name" value="ODORANT RECEPTOR"/>
    <property type="match status" value="1"/>
</dbReference>
<keyword evidence="5 10" id="KW-0552">Olfaction</keyword>
<keyword evidence="9 10" id="KW-0807">Transducer</keyword>
<keyword evidence="4 10" id="KW-0812">Transmembrane</keyword>
<dbReference type="GO" id="GO:0005886">
    <property type="term" value="C:plasma membrane"/>
    <property type="evidence" value="ECO:0007669"/>
    <property type="project" value="UniProtKB-SubCell"/>
</dbReference>
<dbReference type="PANTHER" id="PTHR21137:SF35">
    <property type="entry name" value="ODORANT RECEPTOR 19A-RELATED"/>
    <property type="match status" value="1"/>
</dbReference>
<evidence type="ECO:0000256" key="1">
    <source>
        <dbReference type="ARBA" id="ARBA00004651"/>
    </source>
</evidence>
<dbReference type="AlphaFoldDB" id="A0A6J1QDR2"/>
<comment type="similarity">
    <text evidence="10">Belongs to the insect chemoreceptor superfamily. Heteromeric odorant receptor channel (TC 1.A.69) family.</text>
</comment>
<sequence length="404" mass="46409">MTGKRWNDDVAYVFSTQRVFLRVYGLWPLETQTVFTKIRWGACMIAQFLILPFVIMDLFWGSKDAGSNIECVTYLVSTTIAIIKGLCLTASKKKLATNINAAIDDWISAKDNKETKKIMKKHADRSRILTLALLYSLFICCGAYIAVVIFINLKILFTDEILVDVNTTNWVFMYPSGPLGNLITGSQFAILLPIQVVQAITLSILLCIADCFFFNITIHLTGQLELLKNKFKIFANEPDTEANYRKKFVGLINRHSELMELYENLEDSFHFLILSQLVVTTIMLAMIGLRLNIYLNEKNYIEATKSVLVLNYLLMQSLVYTYGGEYLQKESEGIFHALYTTSWFRLPLTLMKDLHFAMMRSSIPFRLTGGKFFFVNRETMMYIFKTSASYISVLRIAIRKSYNQ</sequence>
<evidence type="ECO:0000256" key="7">
    <source>
        <dbReference type="ARBA" id="ARBA00023136"/>
    </source>
</evidence>
<dbReference type="Proteomes" id="UP000504618">
    <property type="component" value="Unplaced"/>
</dbReference>
<evidence type="ECO:0000256" key="10">
    <source>
        <dbReference type="RuleBase" id="RU351113"/>
    </source>
</evidence>
<organism evidence="11 12">
    <name type="scientific">Temnothorax curvispinosus</name>
    <dbReference type="NCBI Taxonomy" id="300111"/>
    <lineage>
        <taxon>Eukaryota</taxon>
        <taxon>Metazoa</taxon>
        <taxon>Ecdysozoa</taxon>
        <taxon>Arthropoda</taxon>
        <taxon>Hexapoda</taxon>
        <taxon>Insecta</taxon>
        <taxon>Pterygota</taxon>
        <taxon>Neoptera</taxon>
        <taxon>Endopterygota</taxon>
        <taxon>Hymenoptera</taxon>
        <taxon>Apocrita</taxon>
        <taxon>Aculeata</taxon>
        <taxon>Formicoidea</taxon>
        <taxon>Formicidae</taxon>
        <taxon>Myrmicinae</taxon>
        <taxon>Temnothorax</taxon>
    </lineage>
</organism>
<protein>
    <recommendedName>
        <fullName evidence="10">Odorant receptor</fullName>
    </recommendedName>
</protein>
<reference evidence="12" key="1">
    <citation type="submission" date="2025-08" db="UniProtKB">
        <authorList>
            <consortium name="RefSeq"/>
        </authorList>
    </citation>
    <scope>IDENTIFICATION</scope>
    <source>
        <tissue evidence="12">Whole body</tissue>
    </source>
</reference>
<feature type="transmembrane region" description="Helical" evidence="10">
    <location>
        <begin position="171"/>
        <end position="192"/>
    </location>
</feature>
<feature type="transmembrane region" description="Helical" evidence="10">
    <location>
        <begin position="40"/>
        <end position="60"/>
    </location>
</feature>
<dbReference type="GO" id="GO:0005549">
    <property type="term" value="F:odorant binding"/>
    <property type="evidence" value="ECO:0007669"/>
    <property type="project" value="InterPro"/>
</dbReference>
<comment type="subcellular location">
    <subcellularLocation>
        <location evidence="1 10">Cell membrane</location>
        <topology evidence="1 10">Multi-pass membrane protein</topology>
    </subcellularLocation>
</comment>
<keyword evidence="6 10" id="KW-1133">Transmembrane helix</keyword>
<gene>
    <name evidence="12" type="primary">LOC112459531</name>
</gene>
<dbReference type="RefSeq" id="XP_024879471.1">
    <property type="nucleotide sequence ID" value="XM_025023703.1"/>
</dbReference>
<evidence type="ECO:0000256" key="2">
    <source>
        <dbReference type="ARBA" id="ARBA00022475"/>
    </source>
</evidence>
<accession>A0A6J1QDR2</accession>
<evidence type="ECO:0000313" key="12">
    <source>
        <dbReference type="RefSeq" id="XP_024879471.1"/>
    </source>
</evidence>
<dbReference type="OrthoDB" id="6617147at2759"/>
<evidence type="ECO:0000313" key="11">
    <source>
        <dbReference type="Proteomes" id="UP000504618"/>
    </source>
</evidence>
<feature type="transmembrane region" description="Helical" evidence="10">
    <location>
        <begin position="199"/>
        <end position="220"/>
    </location>
</feature>
<dbReference type="GO" id="GO:0004984">
    <property type="term" value="F:olfactory receptor activity"/>
    <property type="evidence" value="ECO:0007669"/>
    <property type="project" value="InterPro"/>
</dbReference>
<evidence type="ECO:0000256" key="9">
    <source>
        <dbReference type="ARBA" id="ARBA00023224"/>
    </source>
</evidence>
<name>A0A6J1QDR2_9HYME</name>
<evidence type="ECO:0000256" key="5">
    <source>
        <dbReference type="ARBA" id="ARBA00022725"/>
    </source>
</evidence>
<keyword evidence="3 10" id="KW-0716">Sensory transduction</keyword>
<dbReference type="GeneID" id="112459531"/>
<dbReference type="GO" id="GO:0007165">
    <property type="term" value="P:signal transduction"/>
    <property type="evidence" value="ECO:0007669"/>
    <property type="project" value="UniProtKB-KW"/>
</dbReference>
<evidence type="ECO:0000256" key="6">
    <source>
        <dbReference type="ARBA" id="ARBA00022989"/>
    </source>
</evidence>
<feature type="transmembrane region" description="Helical" evidence="10">
    <location>
        <begin position="128"/>
        <end position="151"/>
    </location>
</feature>
<feature type="transmembrane region" description="Helical" evidence="10">
    <location>
        <begin position="303"/>
        <end position="322"/>
    </location>
</feature>
<dbReference type="Pfam" id="PF02949">
    <property type="entry name" value="7tm_6"/>
    <property type="match status" value="1"/>
</dbReference>
<proteinExistence type="inferred from homology"/>
<evidence type="ECO:0000256" key="8">
    <source>
        <dbReference type="ARBA" id="ARBA00023170"/>
    </source>
</evidence>
<keyword evidence="2" id="KW-1003">Cell membrane</keyword>
<feature type="transmembrane region" description="Helical" evidence="10">
    <location>
        <begin position="269"/>
        <end position="291"/>
    </location>
</feature>
<keyword evidence="11" id="KW-1185">Reference proteome</keyword>
<dbReference type="InterPro" id="IPR004117">
    <property type="entry name" value="7tm6_olfct_rcpt"/>
</dbReference>
<keyword evidence="8 10" id="KW-0675">Receptor</keyword>
<evidence type="ECO:0000256" key="3">
    <source>
        <dbReference type="ARBA" id="ARBA00022606"/>
    </source>
</evidence>
<feature type="transmembrane region" description="Helical" evidence="10">
    <location>
        <begin position="72"/>
        <end position="90"/>
    </location>
</feature>